<evidence type="ECO:0000313" key="2">
    <source>
        <dbReference type="Proteomes" id="UP001163324"/>
    </source>
</evidence>
<dbReference type="EMBL" id="CM047945">
    <property type="protein sequence ID" value="KAI9898660.1"/>
    <property type="molecule type" value="Genomic_DNA"/>
</dbReference>
<comment type="caution">
    <text evidence="1">The sequence shown here is derived from an EMBL/GenBank/DDBJ whole genome shotgun (WGS) entry which is preliminary data.</text>
</comment>
<organism evidence="1 2">
    <name type="scientific">Trichothecium roseum</name>
    <dbReference type="NCBI Taxonomy" id="47278"/>
    <lineage>
        <taxon>Eukaryota</taxon>
        <taxon>Fungi</taxon>
        <taxon>Dikarya</taxon>
        <taxon>Ascomycota</taxon>
        <taxon>Pezizomycotina</taxon>
        <taxon>Sordariomycetes</taxon>
        <taxon>Hypocreomycetidae</taxon>
        <taxon>Hypocreales</taxon>
        <taxon>Hypocreales incertae sedis</taxon>
        <taxon>Trichothecium</taxon>
    </lineage>
</organism>
<evidence type="ECO:0000313" key="1">
    <source>
        <dbReference type="EMBL" id="KAI9898660.1"/>
    </source>
</evidence>
<proteinExistence type="predicted"/>
<reference evidence="1" key="1">
    <citation type="submission" date="2022-10" db="EMBL/GenBank/DDBJ databases">
        <title>Complete Genome of Trichothecium roseum strain YXFP-22015, a Plant Pathogen Isolated from Citrus.</title>
        <authorList>
            <person name="Wang Y."/>
            <person name="Zhu L."/>
        </authorList>
    </citation>
    <scope>NUCLEOTIDE SEQUENCE</scope>
    <source>
        <strain evidence="1">YXFP-22015</strain>
    </source>
</reference>
<keyword evidence="2" id="KW-1185">Reference proteome</keyword>
<dbReference type="Proteomes" id="UP001163324">
    <property type="component" value="Chromosome 6"/>
</dbReference>
<sequence length="1197" mass="135084">MGLIDLSDSGDESNTASPFSVDIVLVHGLRDTGLKAWQDEATGCLWIRDLFPHSKYGARALIYEYDAENFTAPGGTAATGLYDEAVGLVNHLVADRELQDAEKRPIIFLCHEFGGILVKRALAFSHSRKSAKLEHLRSVYRSTVGILFMATPHLGFTKRALLSPYHGNRQGPSQFVLSLIEGSEVLSEVTDQFAPLVKDFRIYNFWEMKKTEFGEASMFIVERSSAAPTWEVDQCGIRAVHSEMARFKSRSSTDYRLVLASLEKYIKLAPSDVSRRWGQDLELVQREREHEVEALRPVNRNAHREQFEAARSASAPVVAAPKPSAERSAVAIKTDMALAEGRSSSGPMTPNDVNVYYAVRARSEYFVGRRRQTEQLRHQFGAIKHRKSTKPKIFVIHGLPGSGKSQFCLRYLEEKRHEYWGVFWVDCTTEATAEDGFALISQQAGKGTEAGAGQAWLAQTSDPWLLALDNANNPDMDLSRFIPVSGNGHILVTTRNPGARLHNNAGWFQFTGMDPEEAVTLLLRLAYPEREPQDTLRHYKKYAGSIASELGYLALALKQAAFTIRRGLRPLEKYLDALLGCRNSLLSQPMVKSAAEANIVATWELPFTGISNGKTIEYRDAVELIHVFASMHFVAIPSNVFPICSDRFKLLSGLHARPAALVEPTSSQMVEDRVFAAARVLYDHSIISIAEVGTKDGNEAAGRSGATKYFTLHPAIHQWARERLDQADRLAWLKCTAAILEQSISTNMEMSGRPFRRLLLPHIESCMSLLERTYPNLPNNLEQSIQLEKFGHVYAEAGQWKKARSLQHKVVDFHTRVLGKRNPATIRAKQSLANTYWNLFEVKRCLEVQKSVLMTQWWWRPRMSDWLVWPPWRPQHVAYCTTLDGLTRSLWLAGLRDLSKRTGTRAVDSLMAALGPDDPLTLSAMFNLARTCLHFNEHEKSYDLLRQVLEKREHFFGPEHPDTLMVRNELGMNLYSQRTRLSEAEALIRGVLESRRRVLGEEHAYTLWSVNDLSKIYIEQRRFEEARASLEEILPIVQRTLGDDHAGMIMTKANLSRVYILCDMWDEAGELIRVLRDVVPAEHPDRVHAEWGHAFVLLNHEGDAGRAEESCLRIMSWVSETGVLAPDNPRVVATASLLLQIYQAQGRDAEVLDLKARFPQLEEREARGSIDHLPFGRPSNRQVDGHGRPRLHSASTF</sequence>
<accession>A0ACC0UYN4</accession>
<name>A0ACC0UYN4_9HYPO</name>
<protein>
    <submittedName>
        <fullName evidence="1">Uncharacterized protein</fullName>
    </submittedName>
</protein>
<gene>
    <name evidence="1" type="ORF">N3K66_007020</name>
</gene>